<accession>A0A8J3FA09</accession>
<dbReference type="RefSeq" id="WP_229783483.1">
    <property type="nucleotide sequence ID" value="NZ_BMQB01000003.1"/>
</dbReference>
<dbReference type="AlphaFoldDB" id="A0A8J3FA09"/>
<organism evidence="1 2">
    <name type="scientific">Pilimelia anulata</name>
    <dbReference type="NCBI Taxonomy" id="53371"/>
    <lineage>
        <taxon>Bacteria</taxon>
        <taxon>Bacillati</taxon>
        <taxon>Actinomycetota</taxon>
        <taxon>Actinomycetes</taxon>
        <taxon>Micromonosporales</taxon>
        <taxon>Micromonosporaceae</taxon>
        <taxon>Pilimelia</taxon>
    </lineage>
</organism>
<reference evidence="1" key="1">
    <citation type="journal article" date="2014" name="Int. J. Syst. Evol. Microbiol.">
        <title>Complete genome sequence of Corynebacterium casei LMG S-19264T (=DSM 44701T), isolated from a smear-ripened cheese.</title>
        <authorList>
            <consortium name="US DOE Joint Genome Institute (JGI-PGF)"/>
            <person name="Walter F."/>
            <person name="Albersmeier A."/>
            <person name="Kalinowski J."/>
            <person name="Ruckert C."/>
        </authorList>
    </citation>
    <scope>NUCLEOTIDE SEQUENCE</scope>
    <source>
        <strain evidence="1">JCM 3090</strain>
    </source>
</reference>
<name>A0A8J3FA09_9ACTN</name>
<dbReference type="EMBL" id="BMQB01000003">
    <property type="protein sequence ID" value="GGJ90540.1"/>
    <property type="molecule type" value="Genomic_DNA"/>
</dbReference>
<keyword evidence="2" id="KW-1185">Reference proteome</keyword>
<reference evidence="1" key="2">
    <citation type="submission" date="2020-09" db="EMBL/GenBank/DDBJ databases">
        <authorList>
            <person name="Sun Q."/>
            <person name="Ohkuma M."/>
        </authorList>
    </citation>
    <scope>NUCLEOTIDE SEQUENCE</scope>
    <source>
        <strain evidence="1">JCM 3090</strain>
    </source>
</reference>
<dbReference type="Proteomes" id="UP000649739">
    <property type="component" value="Unassembled WGS sequence"/>
</dbReference>
<comment type="caution">
    <text evidence="1">The sequence shown here is derived from an EMBL/GenBank/DDBJ whole genome shotgun (WGS) entry which is preliminary data.</text>
</comment>
<proteinExistence type="predicted"/>
<gene>
    <name evidence="1" type="ORF">GCM10010123_20480</name>
</gene>
<evidence type="ECO:0000313" key="2">
    <source>
        <dbReference type="Proteomes" id="UP000649739"/>
    </source>
</evidence>
<sequence>MKITKRVVSVAVCSLPSMSALTYEVKDPRSPVAIWLRTTFPEHREIQSQFRAGAGPQQVLMPAGVAPGTQGAAIDFWLRMLVDPAPSIALPLVGLMSGRAPCLRAGKDLLRELSAGDAPRRTADRGVELHAHPAKLADRGDHWWARACYGLALLVELYRAAAVDQSRLMRLNQASSAADLLELATEAEVADLIAMRDLAADQLLPRLPEGPVATGMTFDGSRDLNADADLIAGGMLVDFKAGQGGKPRADGSRIASLARTDLDQLIGYALMDYSNRYALDTVAVYAVRFGYLAAWPIAELAEQMSGRQHDLARLRADFAHVLVQRRA</sequence>
<evidence type="ECO:0000313" key="1">
    <source>
        <dbReference type="EMBL" id="GGJ90540.1"/>
    </source>
</evidence>
<protein>
    <submittedName>
        <fullName evidence="1">Uncharacterized protein</fullName>
    </submittedName>
</protein>